<keyword evidence="3" id="KW-0067">ATP-binding</keyword>
<evidence type="ECO:0000256" key="2">
    <source>
        <dbReference type="ARBA" id="ARBA00022741"/>
    </source>
</evidence>
<dbReference type="InterPro" id="IPR041627">
    <property type="entry name" value="AAA_lid_6"/>
</dbReference>
<evidence type="ECO:0000256" key="4">
    <source>
        <dbReference type="SAM" id="MobiDB-lite"/>
    </source>
</evidence>
<dbReference type="EMBL" id="VSSQ01006864">
    <property type="protein sequence ID" value="MPM34084.1"/>
    <property type="molecule type" value="Genomic_DNA"/>
</dbReference>
<dbReference type="Pfam" id="PF00004">
    <property type="entry name" value="AAA"/>
    <property type="match status" value="1"/>
</dbReference>
<protein>
    <recommendedName>
        <fullName evidence="5">AAA+ ATPase domain-containing protein</fullName>
    </recommendedName>
</protein>
<evidence type="ECO:0000259" key="5">
    <source>
        <dbReference type="SMART" id="SM00382"/>
    </source>
</evidence>
<dbReference type="Gene3D" id="3.40.50.300">
    <property type="entry name" value="P-loop containing nucleotide triphosphate hydrolases"/>
    <property type="match status" value="1"/>
</dbReference>
<dbReference type="CDD" id="cd00009">
    <property type="entry name" value="AAA"/>
    <property type="match status" value="1"/>
</dbReference>
<dbReference type="PRINTS" id="PR00819">
    <property type="entry name" value="CBXCFQXSUPER"/>
</dbReference>
<dbReference type="Pfam" id="PF17866">
    <property type="entry name" value="AAA_lid_6"/>
    <property type="match status" value="1"/>
</dbReference>
<dbReference type="AlphaFoldDB" id="A0A644Z7L7"/>
<proteinExistence type="inferred from homology"/>
<dbReference type="InterPro" id="IPR050773">
    <property type="entry name" value="CbxX/CfxQ_RuBisCO_ESX"/>
</dbReference>
<accession>A0A644Z7L7</accession>
<name>A0A644Z7L7_9ZZZZ</name>
<dbReference type="FunFam" id="3.40.50.300:FF:000216">
    <property type="entry name" value="Type VII secretion ATPase EccA"/>
    <property type="match status" value="1"/>
</dbReference>
<dbReference type="SUPFAM" id="SSF52540">
    <property type="entry name" value="P-loop containing nucleoside triphosphate hydrolases"/>
    <property type="match status" value="1"/>
</dbReference>
<dbReference type="PANTHER" id="PTHR43392:SF2">
    <property type="entry name" value="AAA-TYPE ATPASE FAMILY PROTEIN _ ANKYRIN REPEAT FAMILY PROTEIN"/>
    <property type="match status" value="1"/>
</dbReference>
<feature type="region of interest" description="Disordered" evidence="4">
    <location>
        <begin position="29"/>
        <end position="89"/>
    </location>
</feature>
<feature type="region of interest" description="Disordered" evidence="4">
    <location>
        <begin position="364"/>
        <end position="414"/>
    </location>
</feature>
<comment type="similarity">
    <text evidence="1">Belongs to the CbxX/CfxQ family.</text>
</comment>
<feature type="domain" description="AAA+ ATPase" evidence="5">
    <location>
        <begin position="137"/>
        <end position="275"/>
    </location>
</feature>
<dbReference type="InterPro" id="IPR003593">
    <property type="entry name" value="AAA+_ATPase"/>
</dbReference>
<dbReference type="SMART" id="SM00382">
    <property type="entry name" value="AAA"/>
    <property type="match status" value="1"/>
</dbReference>
<dbReference type="PANTHER" id="PTHR43392">
    <property type="entry name" value="AAA-TYPE ATPASE FAMILY PROTEIN / ANKYRIN REPEAT FAMILY PROTEIN"/>
    <property type="match status" value="1"/>
</dbReference>
<sequence length="414" mass="45354">MDRKNVSKKDQIILQQLDVIRTMTENNLGRMGTDFWGHPAAPPESAKPRTPDAPSPAPPLKTDGGKEGVGNSAASTGNDDTKAPGQTAPLPEKIEDLQSELEGYIGLTAIKKEVKNLINMVTVYQMRKEHRLPTTDLSLHMVFSGNPGTGKTTVARLMARIYHSLGILSKGQLVEVDRSGLVAGYVGQTAIKTTKVVDSALGGVLFIDEAYALNGRAENDFGQEAIDTLLKAMEDHRDDLVVIVAGYDGLMDDFIHSNPGLESRFNRFLHFDDYNLNEMLSIFDMQCKKGCYQLDGETREMVRDFIQEENTNSIAFGNARGVRNIFEQILVNQANRLATQENVSRDDLMKMIPRDILMARGMEEDAETAAPAKPANPSQRESVGLSEEKPSAPKPAEKAAAEKDGSAANEHDPL</sequence>
<comment type="caution">
    <text evidence="6">The sequence shown here is derived from an EMBL/GenBank/DDBJ whole genome shotgun (WGS) entry which is preliminary data.</text>
</comment>
<dbReference type="InterPro" id="IPR003959">
    <property type="entry name" value="ATPase_AAA_core"/>
</dbReference>
<dbReference type="GO" id="GO:0016887">
    <property type="term" value="F:ATP hydrolysis activity"/>
    <property type="evidence" value="ECO:0007669"/>
    <property type="project" value="InterPro"/>
</dbReference>
<gene>
    <name evidence="6" type="ORF">SDC9_80665</name>
</gene>
<reference evidence="6" key="1">
    <citation type="submission" date="2019-08" db="EMBL/GenBank/DDBJ databases">
        <authorList>
            <person name="Kucharzyk K."/>
            <person name="Murdoch R.W."/>
            <person name="Higgins S."/>
            <person name="Loffler F."/>
        </authorList>
    </citation>
    <scope>NUCLEOTIDE SEQUENCE</scope>
</reference>
<dbReference type="Gene3D" id="1.10.8.60">
    <property type="match status" value="1"/>
</dbReference>
<dbReference type="GO" id="GO:0005524">
    <property type="term" value="F:ATP binding"/>
    <property type="evidence" value="ECO:0007669"/>
    <property type="project" value="UniProtKB-KW"/>
</dbReference>
<organism evidence="6">
    <name type="scientific">bioreactor metagenome</name>
    <dbReference type="NCBI Taxonomy" id="1076179"/>
    <lineage>
        <taxon>unclassified sequences</taxon>
        <taxon>metagenomes</taxon>
        <taxon>ecological metagenomes</taxon>
    </lineage>
</organism>
<keyword evidence="2" id="KW-0547">Nucleotide-binding</keyword>
<evidence type="ECO:0000256" key="3">
    <source>
        <dbReference type="ARBA" id="ARBA00022840"/>
    </source>
</evidence>
<evidence type="ECO:0000256" key="1">
    <source>
        <dbReference type="ARBA" id="ARBA00010378"/>
    </source>
</evidence>
<evidence type="ECO:0000313" key="6">
    <source>
        <dbReference type="EMBL" id="MPM34084.1"/>
    </source>
</evidence>
<dbReference type="InterPro" id="IPR027417">
    <property type="entry name" value="P-loop_NTPase"/>
</dbReference>
<feature type="compositionally biased region" description="Basic and acidic residues" evidence="4">
    <location>
        <begin position="386"/>
        <end position="414"/>
    </location>
</feature>
<dbReference type="InterPro" id="IPR000641">
    <property type="entry name" value="CbxX/CfxQ"/>
</dbReference>